<comment type="similarity">
    <text evidence="1">Belongs to the UPF0065 (bug) family.</text>
</comment>
<name>A0AAW8DTS0_9BURK</name>
<proteinExistence type="inferred from homology"/>
<dbReference type="SUPFAM" id="SSF53850">
    <property type="entry name" value="Periplasmic binding protein-like II"/>
    <property type="match status" value="1"/>
</dbReference>
<dbReference type="EMBL" id="JAUSRR010000003">
    <property type="protein sequence ID" value="MDP9922790.1"/>
    <property type="molecule type" value="Genomic_DNA"/>
</dbReference>
<feature type="signal peptide" evidence="2">
    <location>
        <begin position="1"/>
        <end position="26"/>
    </location>
</feature>
<gene>
    <name evidence="3" type="ORF">J2W25_001811</name>
</gene>
<dbReference type="CDD" id="cd13578">
    <property type="entry name" value="PBP2_Bug27"/>
    <property type="match status" value="1"/>
</dbReference>
<dbReference type="InterPro" id="IPR042100">
    <property type="entry name" value="Bug_dom1"/>
</dbReference>
<accession>A0AAW8DTS0</accession>
<dbReference type="PIRSF" id="PIRSF017082">
    <property type="entry name" value="YflP"/>
    <property type="match status" value="1"/>
</dbReference>
<sequence length="326" mass="33956">MSTISRRRLLASAAVPLLASSRLAHSQGPKDMTIVVGYPAGGSLDAMARALAQKLSALRGHGVIVDNRPGFSGNIGAQYVARSPADGRTVLMSALTTYAINANLMGGSAGYDLMKDFEHVAIVGNLPNVIVVPSSLPVKTLQEFIQAAKKNPGGYSYATTGNGSLEHVAGEMLKRAAGIDLLAVPYKGSTPALTDLIGGQIQAMFVNTSTAINNLKGGRIKVLAIAGPARSPALPDVPTLRESGVKLTNDVVSIFGISAPRGTSKAIVDQLNADLNTALKDPQVHQRFEALGIEVVTQSPAEARKKIGSEVTTWAKVLGETGITLQ</sequence>
<evidence type="ECO:0000313" key="3">
    <source>
        <dbReference type="EMBL" id="MDP9922790.1"/>
    </source>
</evidence>
<feature type="chain" id="PRO_5043812853" evidence="2">
    <location>
        <begin position="27"/>
        <end position="326"/>
    </location>
</feature>
<comment type="caution">
    <text evidence="3">The sequence shown here is derived from an EMBL/GenBank/DDBJ whole genome shotgun (WGS) entry which is preliminary data.</text>
</comment>
<evidence type="ECO:0000256" key="2">
    <source>
        <dbReference type="SAM" id="SignalP"/>
    </source>
</evidence>
<dbReference type="AlphaFoldDB" id="A0AAW8DTS0"/>
<dbReference type="PANTHER" id="PTHR42928:SF5">
    <property type="entry name" value="BLR1237 PROTEIN"/>
    <property type="match status" value="1"/>
</dbReference>
<protein>
    <submittedName>
        <fullName evidence="3">Tripartite-type tricarboxylate transporter receptor subunit TctC</fullName>
    </submittedName>
</protein>
<evidence type="ECO:0000256" key="1">
    <source>
        <dbReference type="ARBA" id="ARBA00006987"/>
    </source>
</evidence>
<dbReference type="Proteomes" id="UP001244295">
    <property type="component" value="Unassembled WGS sequence"/>
</dbReference>
<reference evidence="3" key="1">
    <citation type="submission" date="2023-07" db="EMBL/GenBank/DDBJ databases">
        <title>Sorghum-associated microbial communities from plants grown in Nebraska, USA.</title>
        <authorList>
            <person name="Schachtman D."/>
        </authorList>
    </citation>
    <scope>NUCLEOTIDE SEQUENCE</scope>
    <source>
        <strain evidence="3">DS2795</strain>
    </source>
</reference>
<dbReference type="PANTHER" id="PTHR42928">
    <property type="entry name" value="TRICARBOXYLATE-BINDING PROTEIN"/>
    <property type="match status" value="1"/>
</dbReference>
<dbReference type="Gene3D" id="3.40.190.150">
    <property type="entry name" value="Bordetella uptake gene, domain 1"/>
    <property type="match status" value="1"/>
</dbReference>
<dbReference type="Pfam" id="PF03401">
    <property type="entry name" value="TctC"/>
    <property type="match status" value="1"/>
</dbReference>
<dbReference type="InterPro" id="IPR005064">
    <property type="entry name" value="BUG"/>
</dbReference>
<evidence type="ECO:0000313" key="4">
    <source>
        <dbReference type="Proteomes" id="UP001244295"/>
    </source>
</evidence>
<keyword evidence="2" id="KW-0732">Signal</keyword>
<keyword evidence="3" id="KW-0675">Receptor</keyword>
<dbReference type="Gene3D" id="3.40.190.10">
    <property type="entry name" value="Periplasmic binding protein-like II"/>
    <property type="match status" value="1"/>
</dbReference>
<dbReference type="RefSeq" id="WP_307636374.1">
    <property type="nucleotide sequence ID" value="NZ_JAUSRR010000003.1"/>
</dbReference>
<organism evidence="3 4">
    <name type="scientific">Variovorax boronicumulans</name>
    <dbReference type="NCBI Taxonomy" id="436515"/>
    <lineage>
        <taxon>Bacteria</taxon>
        <taxon>Pseudomonadati</taxon>
        <taxon>Pseudomonadota</taxon>
        <taxon>Betaproteobacteria</taxon>
        <taxon>Burkholderiales</taxon>
        <taxon>Comamonadaceae</taxon>
        <taxon>Variovorax</taxon>
    </lineage>
</organism>